<feature type="binding site" evidence="10">
    <location>
        <begin position="493"/>
        <end position="494"/>
    </location>
    <ligand>
        <name>L-glutamate</name>
        <dbReference type="ChEBI" id="CHEBI:29985"/>
    </ligand>
</feature>
<proteinExistence type="inferred from homology"/>
<keyword evidence="6 11" id="KW-0865">Zymogen</keyword>
<keyword evidence="4 11" id="KW-0808">Transferase</keyword>
<organism evidence="12 13">
    <name type="scientific">Natronocella acetinitrilica</name>
    <dbReference type="NCBI Taxonomy" id="414046"/>
    <lineage>
        <taxon>Bacteria</taxon>
        <taxon>Pseudomonadati</taxon>
        <taxon>Pseudomonadota</taxon>
        <taxon>Gammaproteobacteria</taxon>
        <taxon>Chromatiales</taxon>
        <taxon>Ectothiorhodospiraceae</taxon>
        <taxon>Natronocella</taxon>
    </lineage>
</organism>
<dbReference type="Proteomes" id="UP001205843">
    <property type="component" value="Unassembled WGS sequence"/>
</dbReference>
<dbReference type="EC" id="2.3.2.2" evidence="11"/>
<comment type="similarity">
    <text evidence="3 11">Belongs to the gamma-glutamyltransferase family.</text>
</comment>
<keyword evidence="11" id="KW-0317">Glutathione biosynthesis</keyword>
<sequence length="622" mass="65606">MQLRRGSHGRRTQGITVHGRHSPGLALALPLILVLGLAPPVAGGLGLAGADGGVVTTSEPAAAQAGAQILRDGGNAIDAAAAVMFALNLLEPQSSGIGGGGFMMIHLADSGETLIVDSRETAPAAASVDMLEGHSFPVASTSGIAVGVPGAVRGVELALDTWGTMGFDQVLAPAIALAEGGFPVSRRLADSLTHDRLTLEQGDPAYDEARRVFHPDGEPLTEGAWLTQPDFARTLRLLAEQGPDAFYTGELAEAIVETQRHHRGDDAELAGRMTLDDLAAYTAAVRDPVVGTYRGYRIAGMPSPSSGGLTMLAVLGMLERFPIGSEAAGFGAGDVATLHVMLEAMRLAFADRGVWMGDEDFVDVPTAALIHPDYLAQRSALIDVNSRLDSVEANDPRPVLTGEQAERLLARVVEMHPEPENTTHFSIVDRHGNVVSYTNTIESAWGTGLMVPGYGFLLNNELTDFNFTPQANDDPEAYDPGANDIAPGKRPRSSMAPTMIFDGDRPVAAFGSPGGATIINSVINVTMALIDHELNAQEAVDLPRISKTTERWPTTWEAGFQPSVIEGLRDLGHDLRPGPMDIGSVQLVIIDPETGLQYGAADRRRIGGVVSLGLPDTANQDD</sequence>
<evidence type="ECO:0000256" key="4">
    <source>
        <dbReference type="ARBA" id="ARBA00022679"/>
    </source>
</evidence>
<comment type="PTM">
    <text evidence="11">Cleaved by autocatalysis into a large and a small subunit.</text>
</comment>
<dbReference type="AlphaFoldDB" id="A0AAE3G1Y0"/>
<dbReference type="PRINTS" id="PR01210">
    <property type="entry name" value="GGTRANSPTASE"/>
</dbReference>
<feature type="binding site" evidence="10">
    <location>
        <position position="464"/>
    </location>
    <ligand>
        <name>L-glutamate</name>
        <dbReference type="ChEBI" id="CHEBI:29985"/>
    </ligand>
</feature>
<keyword evidence="7 11" id="KW-0012">Acyltransferase</keyword>
<evidence type="ECO:0000256" key="6">
    <source>
        <dbReference type="ARBA" id="ARBA00023145"/>
    </source>
</evidence>
<dbReference type="Gene3D" id="3.60.20.40">
    <property type="match status" value="1"/>
</dbReference>
<dbReference type="InterPro" id="IPR043138">
    <property type="entry name" value="GGT_lsub"/>
</dbReference>
<dbReference type="RefSeq" id="WP_253473220.1">
    <property type="nucleotide sequence ID" value="NZ_JALJXV010000001.1"/>
</dbReference>
<dbReference type="GO" id="GO:0006751">
    <property type="term" value="P:glutathione catabolic process"/>
    <property type="evidence" value="ECO:0007669"/>
    <property type="project" value="UniProtKB-UniRule"/>
</dbReference>
<gene>
    <name evidence="12" type="ORF">J2T57_000318</name>
</gene>
<dbReference type="Gene3D" id="1.10.246.130">
    <property type="match status" value="1"/>
</dbReference>
<keyword evidence="5 11" id="KW-0378">Hydrolase</keyword>
<dbReference type="Pfam" id="PF01019">
    <property type="entry name" value="G_glu_transpept"/>
    <property type="match status" value="1"/>
</dbReference>
<reference evidence="12" key="1">
    <citation type="submission" date="2022-03" db="EMBL/GenBank/DDBJ databases">
        <title>Genomic Encyclopedia of Type Strains, Phase III (KMG-III): the genomes of soil and plant-associated and newly described type strains.</title>
        <authorList>
            <person name="Whitman W."/>
        </authorList>
    </citation>
    <scope>NUCLEOTIDE SEQUENCE</scope>
    <source>
        <strain evidence="12">ANL 6-2</strain>
    </source>
</reference>
<dbReference type="PANTHER" id="PTHR43199:SF1">
    <property type="entry name" value="GLUTATHIONE HYDROLASE PROENZYME"/>
    <property type="match status" value="1"/>
</dbReference>
<comment type="caution">
    <text evidence="12">The sequence shown here is derived from an EMBL/GenBank/DDBJ whole genome shotgun (WGS) entry which is preliminary data.</text>
</comment>
<evidence type="ECO:0000256" key="7">
    <source>
        <dbReference type="ARBA" id="ARBA00023315"/>
    </source>
</evidence>
<feature type="active site" description="Nucleophile" evidence="9">
    <location>
        <position position="422"/>
    </location>
</feature>
<comment type="catalytic activity">
    <reaction evidence="1 11">
        <text>an S-substituted glutathione + H2O = an S-substituted L-cysteinylglycine + L-glutamate</text>
        <dbReference type="Rhea" id="RHEA:59468"/>
        <dbReference type="ChEBI" id="CHEBI:15377"/>
        <dbReference type="ChEBI" id="CHEBI:29985"/>
        <dbReference type="ChEBI" id="CHEBI:90779"/>
        <dbReference type="ChEBI" id="CHEBI:143103"/>
        <dbReference type="EC" id="3.4.19.13"/>
    </reaction>
</comment>
<evidence type="ECO:0000256" key="1">
    <source>
        <dbReference type="ARBA" id="ARBA00001049"/>
    </source>
</evidence>
<comment type="subunit">
    <text evidence="11">This enzyme consists of two polypeptide chains, which are synthesized in precursor form from a single polypeptide.</text>
</comment>
<dbReference type="EMBL" id="JALJXV010000001">
    <property type="protein sequence ID" value="MCP1673226.1"/>
    <property type="molecule type" value="Genomic_DNA"/>
</dbReference>
<feature type="binding site" evidence="10">
    <location>
        <position position="119"/>
    </location>
    <ligand>
        <name>L-glutamate</name>
        <dbReference type="ChEBI" id="CHEBI:29985"/>
    </ligand>
</feature>
<evidence type="ECO:0000256" key="9">
    <source>
        <dbReference type="PIRSR" id="PIRSR600101-1"/>
    </source>
</evidence>
<keyword evidence="13" id="KW-1185">Reference proteome</keyword>
<evidence type="ECO:0000313" key="13">
    <source>
        <dbReference type="Proteomes" id="UP001205843"/>
    </source>
</evidence>
<accession>A0AAE3G1Y0</accession>
<dbReference type="GO" id="GO:0006750">
    <property type="term" value="P:glutathione biosynthetic process"/>
    <property type="evidence" value="ECO:0007669"/>
    <property type="project" value="UniProtKB-KW"/>
</dbReference>
<comment type="pathway">
    <text evidence="11">Sulfur metabolism; glutathione metabolism.</text>
</comment>
<evidence type="ECO:0000313" key="12">
    <source>
        <dbReference type="EMBL" id="MCP1673226.1"/>
    </source>
</evidence>
<comment type="catalytic activity">
    <reaction evidence="2 11">
        <text>glutathione + H2O = L-cysteinylglycine + L-glutamate</text>
        <dbReference type="Rhea" id="RHEA:28807"/>
        <dbReference type="ChEBI" id="CHEBI:15377"/>
        <dbReference type="ChEBI" id="CHEBI:29985"/>
        <dbReference type="ChEBI" id="CHEBI:57925"/>
        <dbReference type="ChEBI" id="CHEBI:61694"/>
        <dbReference type="EC" id="3.4.19.13"/>
    </reaction>
</comment>
<evidence type="ECO:0000256" key="8">
    <source>
        <dbReference type="ARBA" id="ARBA00047417"/>
    </source>
</evidence>
<evidence type="ECO:0000256" key="5">
    <source>
        <dbReference type="ARBA" id="ARBA00022801"/>
    </source>
</evidence>
<feature type="binding site" evidence="10">
    <location>
        <position position="515"/>
    </location>
    <ligand>
        <name>L-glutamate</name>
        <dbReference type="ChEBI" id="CHEBI:29985"/>
    </ligand>
</feature>
<dbReference type="InterPro" id="IPR000101">
    <property type="entry name" value="GGT_peptidase"/>
</dbReference>
<dbReference type="InterPro" id="IPR051792">
    <property type="entry name" value="GGT_bact"/>
</dbReference>
<dbReference type="GO" id="GO:0036374">
    <property type="term" value="F:glutathione hydrolase activity"/>
    <property type="evidence" value="ECO:0007669"/>
    <property type="project" value="UniProtKB-UniRule"/>
</dbReference>
<dbReference type="InterPro" id="IPR029055">
    <property type="entry name" value="Ntn_hydrolases_N"/>
</dbReference>
<dbReference type="EC" id="3.4.19.13" evidence="11"/>
<evidence type="ECO:0000256" key="11">
    <source>
        <dbReference type="RuleBase" id="RU368036"/>
    </source>
</evidence>
<name>A0AAE3G1Y0_9GAMM</name>
<comment type="catalytic activity">
    <reaction evidence="8 11">
        <text>an N-terminal (5-L-glutamyl)-[peptide] + an alpha-amino acid = 5-L-glutamyl amino acid + an N-terminal L-alpha-aminoacyl-[peptide]</text>
        <dbReference type="Rhea" id="RHEA:23904"/>
        <dbReference type="Rhea" id="RHEA-COMP:9780"/>
        <dbReference type="Rhea" id="RHEA-COMP:9795"/>
        <dbReference type="ChEBI" id="CHEBI:77644"/>
        <dbReference type="ChEBI" id="CHEBI:78597"/>
        <dbReference type="ChEBI" id="CHEBI:78599"/>
        <dbReference type="ChEBI" id="CHEBI:78608"/>
        <dbReference type="EC" id="2.3.2.2"/>
    </reaction>
</comment>
<dbReference type="NCBIfam" id="TIGR00066">
    <property type="entry name" value="g_glut_trans"/>
    <property type="match status" value="1"/>
</dbReference>
<dbReference type="PANTHER" id="PTHR43199">
    <property type="entry name" value="GLUTATHIONE HYDROLASE"/>
    <property type="match status" value="1"/>
</dbReference>
<dbReference type="SUPFAM" id="SSF56235">
    <property type="entry name" value="N-terminal nucleophile aminohydrolases (Ntn hydrolases)"/>
    <property type="match status" value="1"/>
</dbReference>
<protein>
    <recommendedName>
        <fullName evidence="11">Glutathione hydrolase proenzyme</fullName>
        <ecNumber evidence="11">2.3.2.2</ecNumber>
        <ecNumber evidence="11">3.4.19.13</ecNumber>
    </recommendedName>
    <component>
        <recommendedName>
            <fullName evidence="11">Glutathione hydrolase large chain</fullName>
        </recommendedName>
    </component>
    <component>
        <recommendedName>
            <fullName evidence="11">Glutathione hydrolase small chain</fullName>
        </recommendedName>
    </component>
</protein>
<evidence type="ECO:0000256" key="3">
    <source>
        <dbReference type="ARBA" id="ARBA00009381"/>
    </source>
</evidence>
<dbReference type="InterPro" id="IPR043137">
    <property type="entry name" value="GGT_ssub_C"/>
</dbReference>
<evidence type="ECO:0000256" key="2">
    <source>
        <dbReference type="ARBA" id="ARBA00001089"/>
    </source>
</evidence>
<evidence type="ECO:0000256" key="10">
    <source>
        <dbReference type="PIRSR" id="PIRSR600101-2"/>
    </source>
</evidence>
<dbReference type="GO" id="GO:0103068">
    <property type="term" value="F:leukotriene C4 gamma-glutamyl transferase activity"/>
    <property type="evidence" value="ECO:0007669"/>
    <property type="project" value="UniProtKB-EC"/>
</dbReference>